<accession>A0A366F364</accession>
<dbReference type="Proteomes" id="UP000253529">
    <property type="component" value="Unassembled WGS sequence"/>
</dbReference>
<dbReference type="RefSeq" id="WP_113891179.1">
    <property type="nucleotide sequence ID" value="NZ_QNRK01000025.1"/>
</dbReference>
<dbReference type="AlphaFoldDB" id="A0A366F364"/>
<gene>
    <name evidence="2" type="ORF">DFR50_12578</name>
</gene>
<dbReference type="InterPro" id="IPR001509">
    <property type="entry name" value="Epimerase_deHydtase"/>
</dbReference>
<dbReference type="OrthoDB" id="9801056at2"/>
<organism evidence="2 3">
    <name type="scientific">Roseiarcus fermentans</name>
    <dbReference type="NCBI Taxonomy" id="1473586"/>
    <lineage>
        <taxon>Bacteria</taxon>
        <taxon>Pseudomonadati</taxon>
        <taxon>Pseudomonadota</taxon>
        <taxon>Alphaproteobacteria</taxon>
        <taxon>Hyphomicrobiales</taxon>
        <taxon>Roseiarcaceae</taxon>
        <taxon>Roseiarcus</taxon>
    </lineage>
</organism>
<evidence type="ECO:0000313" key="3">
    <source>
        <dbReference type="Proteomes" id="UP000253529"/>
    </source>
</evidence>
<proteinExistence type="predicted"/>
<dbReference type="SUPFAM" id="SSF51735">
    <property type="entry name" value="NAD(P)-binding Rossmann-fold domains"/>
    <property type="match status" value="1"/>
</dbReference>
<dbReference type="InterPro" id="IPR036291">
    <property type="entry name" value="NAD(P)-bd_dom_sf"/>
</dbReference>
<dbReference type="PANTHER" id="PTHR43245">
    <property type="entry name" value="BIFUNCTIONAL POLYMYXIN RESISTANCE PROTEIN ARNA"/>
    <property type="match status" value="1"/>
</dbReference>
<dbReference type="Pfam" id="PF01370">
    <property type="entry name" value="Epimerase"/>
    <property type="match status" value="1"/>
</dbReference>
<comment type="caution">
    <text evidence="2">The sequence shown here is derived from an EMBL/GenBank/DDBJ whole genome shotgun (WGS) entry which is preliminary data.</text>
</comment>
<reference evidence="2 3" key="1">
    <citation type="submission" date="2018-06" db="EMBL/GenBank/DDBJ databases">
        <title>Genomic Encyclopedia of Type Strains, Phase IV (KMG-IV): sequencing the most valuable type-strain genomes for metagenomic binning, comparative biology and taxonomic classification.</title>
        <authorList>
            <person name="Goeker M."/>
        </authorList>
    </citation>
    <scope>NUCLEOTIDE SEQUENCE [LARGE SCALE GENOMIC DNA]</scope>
    <source>
        <strain evidence="2 3">DSM 24875</strain>
    </source>
</reference>
<dbReference type="PANTHER" id="PTHR43245:SF54">
    <property type="entry name" value="BLL0593 PROTEIN"/>
    <property type="match status" value="1"/>
</dbReference>
<evidence type="ECO:0000259" key="1">
    <source>
        <dbReference type="Pfam" id="PF01370"/>
    </source>
</evidence>
<feature type="domain" description="NAD-dependent epimerase/dehydratase" evidence="1">
    <location>
        <begin position="3"/>
        <end position="212"/>
    </location>
</feature>
<dbReference type="Gene3D" id="3.40.50.720">
    <property type="entry name" value="NAD(P)-binding Rossmann-like Domain"/>
    <property type="match status" value="1"/>
</dbReference>
<sequence>MTILVTGSAGHLGEALMRSLRAEDRAAAGLDILPAPFTDIVGSVADRGVVAPAMQGVRTVLHTATLHKPHVDTHGRDAFVETNVRGTLILLEEAVRAGVERFIMTSTTSAFGDALKPPPGEPAAWIDETVAPSPKNIYGVTKTAAEDLCRLFWRNEGLPCIVLRTSRFFPEADDDPEARAAFPDDNLKLNEFLYRRVAIEDVVEAHLAAAERAPAIGFGKYIISATTPFQREDAARLRSDAAAVARERAGGWREEYARRGWRMAASIDRVYDNALARAELGWRPKWDFESVVARLKETGDIRGPLAKAIGEKGYHPGRFENGPGAAS</sequence>
<dbReference type="InterPro" id="IPR050177">
    <property type="entry name" value="Lipid_A_modif_metabolic_enz"/>
</dbReference>
<dbReference type="EMBL" id="QNRK01000025">
    <property type="protein sequence ID" value="RBP08596.1"/>
    <property type="molecule type" value="Genomic_DNA"/>
</dbReference>
<evidence type="ECO:0000313" key="2">
    <source>
        <dbReference type="EMBL" id="RBP08596.1"/>
    </source>
</evidence>
<name>A0A366F364_9HYPH</name>
<protein>
    <submittedName>
        <fullName evidence="2">Nucleoside-diphosphate-sugar epimerase</fullName>
    </submittedName>
</protein>
<keyword evidence="3" id="KW-1185">Reference proteome</keyword>